<dbReference type="SMART" id="SM00387">
    <property type="entry name" value="HATPase_c"/>
    <property type="match status" value="1"/>
</dbReference>
<dbReference type="InterPro" id="IPR011006">
    <property type="entry name" value="CheY-like_superfamily"/>
</dbReference>
<dbReference type="CDD" id="cd06225">
    <property type="entry name" value="HAMP"/>
    <property type="match status" value="1"/>
</dbReference>
<keyword evidence="4 7" id="KW-0597">Phosphoprotein</keyword>
<evidence type="ECO:0000256" key="3">
    <source>
        <dbReference type="ARBA" id="ARBA00012438"/>
    </source>
</evidence>
<keyword evidence="5" id="KW-0808">Transferase</keyword>
<keyword evidence="8" id="KW-0175">Coiled coil</keyword>
<dbReference type="PANTHER" id="PTHR43047">
    <property type="entry name" value="TWO-COMPONENT HISTIDINE PROTEIN KINASE"/>
    <property type="match status" value="1"/>
</dbReference>
<dbReference type="SMART" id="SM00448">
    <property type="entry name" value="REC"/>
    <property type="match status" value="2"/>
</dbReference>
<dbReference type="PRINTS" id="PR00344">
    <property type="entry name" value="BCTRLSENSOR"/>
</dbReference>
<evidence type="ECO:0000313" key="14">
    <source>
        <dbReference type="Proteomes" id="UP001165069"/>
    </source>
</evidence>
<evidence type="ECO:0000256" key="8">
    <source>
        <dbReference type="SAM" id="Coils"/>
    </source>
</evidence>
<evidence type="ECO:0000259" key="11">
    <source>
        <dbReference type="PROSITE" id="PS50110"/>
    </source>
</evidence>
<dbReference type="Gene3D" id="6.10.340.10">
    <property type="match status" value="1"/>
</dbReference>
<evidence type="ECO:0000259" key="12">
    <source>
        <dbReference type="PROSITE" id="PS50885"/>
    </source>
</evidence>
<keyword evidence="9" id="KW-1133">Transmembrane helix</keyword>
<evidence type="ECO:0000313" key="13">
    <source>
        <dbReference type="EMBL" id="GLH72971.1"/>
    </source>
</evidence>
<evidence type="ECO:0000259" key="10">
    <source>
        <dbReference type="PROSITE" id="PS50109"/>
    </source>
</evidence>
<accession>A0ABQ5QF53</accession>
<dbReference type="SMART" id="SM00304">
    <property type="entry name" value="HAMP"/>
    <property type="match status" value="1"/>
</dbReference>
<dbReference type="Proteomes" id="UP001165069">
    <property type="component" value="Unassembled WGS sequence"/>
</dbReference>
<feature type="modified residue" description="4-aspartylphosphate" evidence="7">
    <location>
        <position position="588"/>
    </location>
</feature>
<dbReference type="InterPro" id="IPR036890">
    <property type="entry name" value="HATPase_C_sf"/>
</dbReference>
<keyword evidence="9" id="KW-0812">Transmembrane</keyword>
<comment type="catalytic activity">
    <reaction evidence="1">
        <text>ATP + protein L-histidine = ADP + protein N-phospho-L-histidine.</text>
        <dbReference type="EC" id="2.7.13.3"/>
    </reaction>
</comment>
<dbReference type="SUPFAM" id="SSF158472">
    <property type="entry name" value="HAMP domain-like"/>
    <property type="match status" value="1"/>
</dbReference>
<dbReference type="RefSeq" id="WP_285573317.1">
    <property type="nucleotide sequence ID" value="NZ_BSDE01000002.1"/>
</dbReference>
<dbReference type="InterPro" id="IPR003660">
    <property type="entry name" value="HAMP_dom"/>
</dbReference>
<dbReference type="Pfam" id="PF17152">
    <property type="entry name" value="CHASE8"/>
    <property type="match status" value="1"/>
</dbReference>
<proteinExistence type="predicted"/>
<dbReference type="InterPro" id="IPR003661">
    <property type="entry name" value="HisK_dim/P_dom"/>
</dbReference>
<gene>
    <name evidence="13" type="ORF">GETHLI_14730</name>
</gene>
<dbReference type="Pfam" id="PF02518">
    <property type="entry name" value="HATPase_c"/>
    <property type="match status" value="1"/>
</dbReference>
<name>A0ABQ5QF53_9BACT</name>
<dbReference type="Pfam" id="PF00512">
    <property type="entry name" value="HisKA"/>
    <property type="match status" value="1"/>
</dbReference>
<dbReference type="SUPFAM" id="SSF47384">
    <property type="entry name" value="Homodimeric domain of signal transducing histidine kinase"/>
    <property type="match status" value="1"/>
</dbReference>
<feature type="domain" description="Response regulatory" evidence="11">
    <location>
        <begin position="659"/>
        <end position="781"/>
    </location>
</feature>
<keyword evidence="14" id="KW-1185">Reference proteome</keyword>
<dbReference type="InterPro" id="IPR005467">
    <property type="entry name" value="His_kinase_dom"/>
</dbReference>
<evidence type="ECO:0000256" key="4">
    <source>
        <dbReference type="ARBA" id="ARBA00022553"/>
    </source>
</evidence>
<evidence type="ECO:0000256" key="7">
    <source>
        <dbReference type="PROSITE-ProRule" id="PRU00169"/>
    </source>
</evidence>
<reference evidence="13 14" key="1">
    <citation type="journal article" date="2023" name="Antonie Van Leeuwenhoek">
        <title>Mesoterricola silvestris gen. nov., sp. nov., Mesoterricola sediminis sp. nov., Geothrix oryzae sp. nov., Geothrix edaphica sp. nov., Geothrix rubra sp. nov., and Geothrix limicola sp. nov., six novel members of Acidobacteriota isolated from soils.</title>
        <authorList>
            <person name="Itoh H."/>
            <person name="Sugisawa Y."/>
            <person name="Mise K."/>
            <person name="Xu Z."/>
            <person name="Kuniyasu M."/>
            <person name="Ushijima N."/>
            <person name="Kawano K."/>
            <person name="Kobayashi E."/>
            <person name="Shiratori Y."/>
            <person name="Masuda Y."/>
            <person name="Senoo K."/>
        </authorList>
    </citation>
    <scope>NUCLEOTIDE SEQUENCE [LARGE SCALE GENOMIC DNA]</scope>
    <source>
        <strain evidence="13 14">Red804</strain>
    </source>
</reference>
<dbReference type="EC" id="2.7.13.3" evidence="3"/>
<evidence type="ECO:0000256" key="2">
    <source>
        <dbReference type="ARBA" id="ARBA00004370"/>
    </source>
</evidence>
<dbReference type="CDD" id="cd00082">
    <property type="entry name" value="HisKA"/>
    <property type="match status" value="1"/>
</dbReference>
<feature type="transmembrane region" description="Helical" evidence="9">
    <location>
        <begin position="20"/>
        <end position="42"/>
    </location>
</feature>
<dbReference type="SUPFAM" id="SSF55874">
    <property type="entry name" value="ATPase domain of HSP90 chaperone/DNA topoisomerase II/histidine kinase"/>
    <property type="match status" value="1"/>
</dbReference>
<dbReference type="PROSITE" id="PS50110">
    <property type="entry name" value="RESPONSE_REGULATORY"/>
    <property type="match status" value="2"/>
</dbReference>
<sequence>MTPPLLSALAQPKTSLRRKAMLLVLGTTASALILGAAVFLAFESYAARKADAAALYSLAEIISFNLAAPVTFDDQHAAEEILRPLKTHGHLTRAAAYSALLDELATYPAGQPLHLQRKLSLDDRIWFEEGRLRLIKRIYTPEGRVVGLLFLEMDQTERWHRLVNTALFLLAVITLVGILVWALGRRWVDVITAPVLDLAEVASRVSSTRDFSLRASVTPSDDEMGVLVGAFNGMLERIQIQDRRLESQRDQLEVQVATRTAELMSANNELLIAKERADVSNKAKSSFLANMSHELRTPLNAILLYSELIREEAEEADQRGILSDAQRIESSGRHLLSLINDILDLSKIEAGKMTVNRDAFEVLPLIKDVLSTVGPLAAQNANSLHLEADPALGSIISDATKVRQSLFNLLSNACKFTRQGQITVRAYLAVPEGLDAPWLHIAVEDTGIGISPEQQLRIFNEFIQAEENTTRQFGGTGLGLALSRKFCQILGGDIRLHSELGKGALFTIVLPTAPVEAAPEPPPAAPKDPRVAPVVVRGPILLVDDDPFLLNALSRLLVLDGHEVLTASDGAEGLRLAAEHQPGLIVLDVMMPHMDGWTVLKTLKVDPLLARIPVVMLTILDEAEKGLALGAVEYLFKPIDRAQLTSALKRFRPSDAPARVLVVEDDLPTQQAVQRSLLSEGWESWPAMDGIAAIDHLRKETPSVILLDLMMPGMDGFSFLAEKQRNPDWADIPVIVLTARDLSDKERDRLRQAQVAAVLQKGLYSKGELMDEIRRAVQRGLGDGLERDLS</sequence>
<protein>
    <recommendedName>
        <fullName evidence="3">histidine kinase</fullName>
        <ecNumber evidence="3">2.7.13.3</ecNumber>
    </recommendedName>
</protein>
<organism evidence="13 14">
    <name type="scientific">Geothrix limicola</name>
    <dbReference type="NCBI Taxonomy" id="2927978"/>
    <lineage>
        <taxon>Bacteria</taxon>
        <taxon>Pseudomonadati</taxon>
        <taxon>Acidobacteriota</taxon>
        <taxon>Holophagae</taxon>
        <taxon>Holophagales</taxon>
        <taxon>Holophagaceae</taxon>
        <taxon>Geothrix</taxon>
    </lineage>
</organism>
<dbReference type="Gene3D" id="1.10.287.130">
    <property type="match status" value="1"/>
</dbReference>
<dbReference type="CDD" id="cd16922">
    <property type="entry name" value="HATPase_EvgS-ArcB-TorS-like"/>
    <property type="match status" value="1"/>
</dbReference>
<evidence type="ECO:0000256" key="5">
    <source>
        <dbReference type="ARBA" id="ARBA00022679"/>
    </source>
</evidence>
<dbReference type="Gene3D" id="3.40.50.2300">
    <property type="match status" value="2"/>
</dbReference>
<dbReference type="PROSITE" id="PS50109">
    <property type="entry name" value="HIS_KIN"/>
    <property type="match status" value="1"/>
</dbReference>
<keyword evidence="6" id="KW-0418">Kinase</keyword>
<comment type="caution">
    <text evidence="13">The sequence shown here is derived from an EMBL/GenBank/DDBJ whole genome shotgun (WGS) entry which is preliminary data.</text>
</comment>
<evidence type="ECO:0000256" key="6">
    <source>
        <dbReference type="ARBA" id="ARBA00022777"/>
    </source>
</evidence>
<dbReference type="Pfam" id="PF00072">
    <property type="entry name" value="Response_reg"/>
    <property type="match status" value="2"/>
</dbReference>
<dbReference type="InterPro" id="IPR033417">
    <property type="entry name" value="CHASE8"/>
</dbReference>
<dbReference type="InterPro" id="IPR001789">
    <property type="entry name" value="Sig_transdc_resp-reg_receiver"/>
</dbReference>
<dbReference type="PANTHER" id="PTHR43047:SF63">
    <property type="entry name" value="HISTIDINE KINASE"/>
    <property type="match status" value="1"/>
</dbReference>
<dbReference type="InterPro" id="IPR036097">
    <property type="entry name" value="HisK_dim/P_sf"/>
</dbReference>
<feature type="coiled-coil region" evidence="8">
    <location>
        <begin position="235"/>
        <end position="269"/>
    </location>
</feature>
<dbReference type="SUPFAM" id="SSF52172">
    <property type="entry name" value="CheY-like"/>
    <property type="match status" value="2"/>
</dbReference>
<feature type="domain" description="Histidine kinase" evidence="10">
    <location>
        <begin position="290"/>
        <end position="514"/>
    </location>
</feature>
<dbReference type="EMBL" id="BSDE01000002">
    <property type="protein sequence ID" value="GLH72971.1"/>
    <property type="molecule type" value="Genomic_DNA"/>
</dbReference>
<comment type="subcellular location">
    <subcellularLocation>
        <location evidence="2">Membrane</location>
    </subcellularLocation>
</comment>
<keyword evidence="9" id="KW-0472">Membrane</keyword>
<feature type="domain" description="Response regulatory" evidence="11">
    <location>
        <begin position="539"/>
        <end position="652"/>
    </location>
</feature>
<evidence type="ECO:0000256" key="1">
    <source>
        <dbReference type="ARBA" id="ARBA00000085"/>
    </source>
</evidence>
<evidence type="ECO:0000256" key="9">
    <source>
        <dbReference type="SAM" id="Phobius"/>
    </source>
</evidence>
<dbReference type="InterPro" id="IPR004358">
    <property type="entry name" value="Sig_transdc_His_kin-like_C"/>
</dbReference>
<dbReference type="Gene3D" id="3.30.565.10">
    <property type="entry name" value="Histidine kinase-like ATPase, C-terminal domain"/>
    <property type="match status" value="1"/>
</dbReference>
<dbReference type="Pfam" id="PF00672">
    <property type="entry name" value="HAMP"/>
    <property type="match status" value="1"/>
</dbReference>
<feature type="transmembrane region" description="Helical" evidence="9">
    <location>
        <begin position="162"/>
        <end position="184"/>
    </location>
</feature>
<dbReference type="SMART" id="SM00388">
    <property type="entry name" value="HisKA"/>
    <property type="match status" value="1"/>
</dbReference>
<feature type="modified residue" description="4-aspartylphosphate" evidence="7">
    <location>
        <position position="708"/>
    </location>
</feature>
<feature type="domain" description="HAMP" evidence="12">
    <location>
        <begin position="189"/>
        <end position="243"/>
    </location>
</feature>
<dbReference type="PROSITE" id="PS50885">
    <property type="entry name" value="HAMP"/>
    <property type="match status" value="1"/>
</dbReference>
<dbReference type="InterPro" id="IPR003594">
    <property type="entry name" value="HATPase_dom"/>
</dbReference>